<feature type="compositionally biased region" description="Basic residues" evidence="1">
    <location>
        <begin position="1074"/>
        <end position="1083"/>
    </location>
</feature>
<feature type="compositionally biased region" description="Basic residues" evidence="1">
    <location>
        <begin position="1243"/>
        <end position="1258"/>
    </location>
</feature>
<feature type="region of interest" description="Disordered" evidence="1">
    <location>
        <begin position="332"/>
        <end position="480"/>
    </location>
</feature>
<feature type="compositionally biased region" description="Basic and acidic residues" evidence="1">
    <location>
        <begin position="1209"/>
        <end position="1227"/>
    </location>
</feature>
<feature type="compositionally biased region" description="Low complexity" evidence="1">
    <location>
        <begin position="261"/>
        <end position="284"/>
    </location>
</feature>
<feature type="compositionally biased region" description="Low complexity" evidence="1">
    <location>
        <begin position="1396"/>
        <end position="1412"/>
    </location>
</feature>
<feature type="compositionally biased region" description="Basic residues" evidence="1">
    <location>
        <begin position="658"/>
        <end position="669"/>
    </location>
</feature>
<feature type="compositionally biased region" description="Basic and acidic residues" evidence="1">
    <location>
        <begin position="1328"/>
        <end position="1338"/>
    </location>
</feature>
<name>A0A0N4ZGU8_PARTI</name>
<accession>A0A0N4ZGU8</accession>
<sequence length="1626" mass="170680">MVCVTHRGGQDFGAEVVDVVQGADVFQQAHAIGADIVQTTDEGRDEGRARLGRQHGLGRREAQGDVGLDPLVGEGAGGAQAVPRQRQLDHDVGGDGGQLVALLDHGLEIGGHGLGRDRPLDQGADFSDDLGDVATRLGDQARIGGDAVHHPGGQQVLDDGDVGGESRLRPHTPAGAGSLRLRSPRGAVGRARRSGRRASGPAPDPGRGGRGVRDDRLQSSAEGGRAGAGRSAPAGTHAGLRRMGGALDAQPARRDGGDGAEGAARAPAPARAAGAARRGAQRAGGVRGRGRRRLRCARPRPCAGDPEPGSGGLCGGHCGRCDGGRLRPLPAGRGDGFGQDGGLSGGDGAGAAGRSDGAGADPAARDRPDPGGDRAHHRPLRRRSGRMALRRRPAAPSTGVGGGDRRALQHRRRRALGPVPALRQPAPDRGGRGARRLVQAGRRAGLSRSRPGRGAGADRGGDGGPGLGHPVAGDAVERSSGAVSLAEAGGATWRGDLAVPAFARSHRRDAGAGRAEPAVPQPARLCPGGAVPVMRASADGAGHGFLAGRASLHWAAGLSFDRLLHAQAQGMPVMRGRGLSGPGRPGRRAGRGGGASALSSGAHGRLQLGHGAGRQIGPRPDTIHGRRRDRHSGRHTGCGERPQLPAPDAGRGGGRGLRASRRRPARGRAHLSTAGPGHGPGGAGGSTGARPAADLDARASAKALDPGVRRDERKRAALPRPGQPDLEQAGPVLAGDEQTAVLGVPGDAVQQVVERVLDLVSRQQTGQVDDADHLAGRRVDADDVVGLPDVGPDLAVDPFQLVELAQRAAVQGDGDTPCLGLGVEVEKAQGRRSVGQDQPRAVVGQPPAFPRIGEAGDGLQVVRTPDEADSVDPREGEDAAVLLGQAFAEILGIEFATLKHDAVLQPHAAHAGRIAAGALDQHAVADDQALGEGGRVGGRRKKRGPAPASAPPQTPEAPAEASPGPARYARLDAGLGGFGLVEGGSGGLLGLSLSDLGVARPHVQTLDQGREGHGRIDIALGHMDAEAVGDQHRADHQQEAQGQHDHSRVLVDEVGQRIGRQQHHGHGGDDGHHHDRHVLGHAHGRQDGVDREDQVQNDDLEDGCADVIDDDVLLVLLQQVVRRGGVDGVVDLLGGLPQQEETACDQDKVAPGEGGVEGLAVEAQVEHGLGQADDPADGGQQAQAHDQGQADADTARALTMFRGQLVRQDRNEDQVVDPQHHLHDHQGHKGRPGGRIGQQRGYALKHRGQGSGGHRRQGAVHGHDAQLPGSAGSERPRGGPAGRDRRLRSAVRQEDGRGGRRGGLGRGPERRPDQEDSERAARRPGPRPRTDRPRRSVDPGRPQGQGGLEAVRCLAEDQARPDDLCAEARLSPEFQFKPGQRARTEDESRKSQSWISAPPKSRPSSSRRSPTSAWKPTFPTSARCCRREGHGPEPGARQRRRRDLRRGRRHRRGRRRAPPGRDRGRAGRQGPAGPRRQPAGRADRRQGPDPVHRASPRRREGPRHHPAQVGSRADADGHEGDRHPDPRRPRPARTDHRRPSGRQDRRRHRHHPEPEDGQQVGRRVRQAVLHLRRHRPKAFDRGPDRQDPRRVGRAGIHHRRGRHGLGTGPAAVPGPVRRHRHGRVFP</sequence>
<feature type="compositionally biased region" description="Gly residues" evidence="1">
    <location>
        <begin position="453"/>
        <end position="467"/>
    </location>
</feature>
<feature type="region of interest" description="Disordered" evidence="1">
    <location>
        <begin position="929"/>
        <end position="965"/>
    </location>
</feature>
<feature type="compositionally biased region" description="Low complexity" evidence="1">
    <location>
        <begin position="956"/>
        <end position="965"/>
    </location>
</feature>
<feature type="compositionally biased region" description="Basic and acidic residues" evidence="1">
    <location>
        <begin position="1354"/>
        <end position="1363"/>
    </location>
</feature>
<feature type="compositionally biased region" description="Low complexity" evidence="1">
    <location>
        <begin position="1468"/>
        <end position="1480"/>
    </location>
</feature>
<feature type="compositionally biased region" description="Basic residues" evidence="1">
    <location>
        <begin position="1616"/>
        <end position="1626"/>
    </location>
</feature>
<feature type="compositionally biased region" description="Basic and acidic residues" evidence="1">
    <location>
        <begin position="1481"/>
        <end position="1492"/>
    </location>
</feature>
<feature type="compositionally biased region" description="Low complexity" evidence="1">
    <location>
        <begin position="440"/>
        <end position="449"/>
    </location>
</feature>
<feature type="compositionally biased region" description="Basic residues" evidence="1">
    <location>
        <begin position="1437"/>
        <end position="1458"/>
    </location>
</feature>
<feature type="region of interest" description="Disordered" evidence="1">
    <location>
        <begin position="1209"/>
        <end position="1626"/>
    </location>
</feature>
<feature type="compositionally biased region" description="Low complexity" evidence="1">
    <location>
        <begin position="352"/>
        <end position="362"/>
    </location>
</feature>
<dbReference type="WBParaSite" id="PTRK_0000706600.1">
    <property type="protein sequence ID" value="PTRK_0000706600.1"/>
    <property type="gene ID" value="PTRK_0000706600"/>
</dbReference>
<feature type="compositionally biased region" description="Basic and acidic residues" evidence="1">
    <location>
        <begin position="363"/>
        <end position="374"/>
    </location>
</feature>
<reference evidence="3" key="1">
    <citation type="submission" date="2017-02" db="UniProtKB">
        <authorList>
            <consortium name="WormBaseParasite"/>
        </authorList>
    </citation>
    <scope>IDENTIFICATION</scope>
</reference>
<keyword evidence="2" id="KW-1185">Reference proteome</keyword>
<feature type="compositionally biased region" description="Basic residues" evidence="1">
    <location>
        <begin position="375"/>
        <end position="393"/>
    </location>
</feature>
<feature type="compositionally biased region" description="Gly residues" evidence="1">
    <location>
        <begin position="676"/>
        <end position="687"/>
    </location>
</feature>
<feature type="compositionally biased region" description="Basic and acidic residues" evidence="1">
    <location>
        <begin position="1084"/>
        <end position="1093"/>
    </location>
</feature>
<evidence type="ECO:0000313" key="2">
    <source>
        <dbReference type="Proteomes" id="UP000038045"/>
    </source>
</evidence>
<feature type="compositionally biased region" description="Basic and acidic residues" evidence="1">
    <location>
        <begin position="1307"/>
        <end position="1321"/>
    </location>
</feature>
<feature type="compositionally biased region" description="Basic residues" evidence="1">
    <location>
        <begin position="1591"/>
        <end position="1603"/>
    </location>
</feature>
<feature type="compositionally biased region" description="Basic and acidic residues" evidence="1">
    <location>
        <begin position="1513"/>
        <end position="1543"/>
    </location>
</feature>
<feature type="compositionally biased region" description="Low complexity" evidence="1">
    <location>
        <begin position="219"/>
        <end position="235"/>
    </location>
</feature>
<feature type="region of interest" description="Disordered" evidence="1">
    <location>
        <begin position="1059"/>
        <end position="1093"/>
    </location>
</feature>
<evidence type="ECO:0000313" key="3">
    <source>
        <dbReference type="WBParaSite" id="PTRK_0000706600.1"/>
    </source>
</evidence>
<feature type="region of interest" description="Disordered" evidence="1">
    <location>
        <begin position="1170"/>
        <end position="1192"/>
    </location>
</feature>
<dbReference type="Proteomes" id="UP000038045">
    <property type="component" value="Unplaced"/>
</dbReference>
<feature type="compositionally biased region" description="Low complexity" evidence="1">
    <location>
        <begin position="596"/>
        <end position="605"/>
    </location>
</feature>
<evidence type="ECO:0000256" key="1">
    <source>
        <dbReference type="SAM" id="MobiDB-lite"/>
    </source>
</evidence>
<feature type="region of interest" description="Disordered" evidence="1">
    <location>
        <begin position="143"/>
        <end position="292"/>
    </location>
</feature>
<feature type="compositionally biased region" description="Basic residues" evidence="1">
    <location>
        <begin position="625"/>
        <end position="634"/>
    </location>
</feature>
<feature type="compositionally biased region" description="Basic residues" evidence="1">
    <location>
        <begin position="1494"/>
        <end position="1506"/>
    </location>
</feature>
<proteinExistence type="predicted"/>
<feature type="compositionally biased region" description="Gly residues" evidence="1">
    <location>
        <begin position="333"/>
        <end position="351"/>
    </location>
</feature>
<feature type="region of interest" description="Disordered" evidence="1">
    <location>
        <begin position="575"/>
        <end position="730"/>
    </location>
</feature>
<feature type="compositionally biased region" description="Basic residues" evidence="1">
    <location>
        <begin position="1562"/>
        <end position="1576"/>
    </location>
</feature>
<organism evidence="2 3">
    <name type="scientific">Parastrongyloides trichosuri</name>
    <name type="common">Possum-specific nematode worm</name>
    <dbReference type="NCBI Taxonomy" id="131310"/>
    <lineage>
        <taxon>Eukaryota</taxon>
        <taxon>Metazoa</taxon>
        <taxon>Ecdysozoa</taxon>
        <taxon>Nematoda</taxon>
        <taxon>Chromadorea</taxon>
        <taxon>Rhabditida</taxon>
        <taxon>Tylenchina</taxon>
        <taxon>Panagrolaimomorpha</taxon>
        <taxon>Strongyloidoidea</taxon>
        <taxon>Strongyloididae</taxon>
        <taxon>Parastrongyloides</taxon>
    </lineage>
</organism>
<feature type="compositionally biased region" description="Basic and acidic residues" evidence="1">
    <location>
        <begin position="1577"/>
        <end position="1590"/>
    </location>
</feature>
<protein>
    <submittedName>
        <fullName evidence="3">LigA</fullName>
    </submittedName>
</protein>